<evidence type="ECO:0000313" key="3">
    <source>
        <dbReference type="Proteomes" id="UP000605970"/>
    </source>
</evidence>
<evidence type="ECO:0000256" key="1">
    <source>
        <dbReference type="SAM" id="Phobius"/>
    </source>
</evidence>
<organism evidence="2 3">
    <name type="scientific">Meloidogyne graminicola</name>
    <dbReference type="NCBI Taxonomy" id="189291"/>
    <lineage>
        <taxon>Eukaryota</taxon>
        <taxon>Metazoa</taxon>
        <taxon>Ecdysozoa</taxon>
        <taxon>Nematoda</taxon>
        <taxon>Chromadorea</taxon>
        <taxon>Rhabditida</taxon>
        <taxon>Tylenchina</taxon>
        <taxon>Tylenchomorpha</taxon>
        <taxon>Tylenchoidea</taxon>
        <taxon>Meloidogynidae</taxon>
        <taxon>Meloidogyninae</taxon>
        <taxon>Meloidogyne</taxon>
    </lineage>
</organism>
<protein>
    <submittedName>
        <fullName evidence="2">Uncharacterized protein</fullName>
    </submittedName>
</protein>
<keyword evidence="3" id="KW-1185">Reference proteome</keyword>
<dbReference type="EMBL" id="JABEBT010000240">
    <property type="protein sequence ID" value="KAF7623490.1"/>
    <property type="molecule type" value="Genomic_DNA"/>
</dbReference>
<comment type="caution">
    <text evidence="2">The sequence shown here is derived from an EMBL/GenBank/DDBJ whole genome shotgun (WGS) entry which is preliminary data.</text>
</comment>
<keyword evidence="1" id="KW-0472">Membrane</keyword>
<dbReference type="OrthoDB" id="5831557at2759"/>
<dbReference type="AlphaFoldDB" id="A0A8S9ZAH4"/>
<keyword evidence="1" id="KW-0812">Transmembrane</keyword>
<dbReference type="Proteomes" id="UP000605970">
    <property type="component" value="Unassembled WGS sequence"/>
</dbReference>
<gene>
    <name evidence="2" type="ORF">Mgra_00010214</name>
</gene>
<evidence type="ECO:0000313" key="2">
    <source>
        <dbReference type="EMBL" id="KAF7623490.1"/>
    </source>
</evidence>
<proteinExistence type="predicted"/>
<accession>A0A8S9ZAH4</accession>
<keyword evidence="1" id="KW-1133">Transmembrane helix</keyword>
<name>A0A8S9ZAH4_9BILA</name>
<sequence>MSQQFLTYFNFSLLVFTNKFIFLFCLILSTKILEGRRCYSCSGQCLAGAPCNCQMGSCESDFCFSEKQPSEIPGIFRLSKGDFCNDNIFMHVNTANWKNITCRHCQDGRPDCGQTCQGQWCHQKISTGAAGCGFGPPSLPYLYKTTELLQRQQHVCLISSQSFCICGGKNMCNLNGDNTKSDSSFISSLLKSFGGVREQQQQQRNQWEISLTNQKQQLPPPSYPLYDCINCDMSTEDISSSMTSNCRQNKCKRTILCLCCTKNIFK</sequence>
<feature type="transmembrane region" description="Helical" evidence="1">
    <location>
        <begin position="6"/>
        <end position="28"/>
    </location>
</feature>
<reference evidence="2" key="1">
    <citation type="journal article" date="2020" name="Ecol. Evol.">
        <title>Genome structure and content of the rice root-knot nematode (Meloidogyne graminicola).</title>
        <authorList>
            <person name="Phan N.T."/>
            <person name="Danchin E.G.J."/>
            <person name="Klopp C."/>
            <person name="Perfus-Barbeoch L."/>
            <person name="Kozlowski D.K."/>
            <person name="Koutsovoulos G.D."/>
            <person name="Lopez-Roques C."/>
            <person name="Bouchez O."/>
            <person name="Zahm M."/>
            <person name="Besnard G."/>
            <person name="Bellafiore S."/>
        </authorList>
    </citation>
    <scope>NUCLEOTIDE SEQUENCE</scope>
    <source>
        <strain evidence="2">VN-18</strain>
    </source>
</reference>